<accession>A0A2R2MLL6</accession>
<feature type="domain" description="DUF4550" evidence="2">
    <location>
        <begin position="201"/>
        <end position="295"/>
    </location>
</feature>
<evidence type="ECO:0000313" key="4">
    <source>
        <dbReference type="RefSeq" id="XP_023931111.1"/>
    </source>
</evidence>
<dbReference type="InterPro" id="IPR027876">
    <property type="entry name" value="DUF4550"/>
</dbReference>
<dbReference type="RefSeq" id="XP_023931111.1">
    <property type="nucleotide sequence ID" value="XM_024075343.1"/>
</dbReference>
<sequence>MEEEKIESQEVDTDSANPEIKPEETEQTETKIKDDETASEKAVIVSEEITVEEGALKETVKDADQLSDVKSTNLDESVSRPESPAKTASSRPGSRSSRGRKSPLYDEAESSVGRQSRASGEAVFEARRRGKKGPLPPDAHKVTFTIATALAVPTVEETQESDIGSMSGDQSRQADDEDMPDFTDLVRRKKRIVEAPRAQGYYHCEYYLMPDDDEPVRIDVVTYGMAAKIYPENLDAKVVKTWQDGEQTWVAWTLKHTMYLTKDSLLKLYNHTMELRIWDTKDKLGMRARYDRPKAFKLPTAKPGTSPDDIGGVKQLVMKQSNNYLKLQPKKLYLDRPLPSQPELRAEWRESRLMKMEKEKNRKNKAARDRDQVKDQQQPVQATGKVELSVTRAASPANTNTSAVTPSVPVPQQGAAPTTQAGTPGTPYTLVSVKNEETKEDENQEMRSYSRLGRLAGVDSPSAAKELKKQSPKKPRGRVSKSGHAGEKEEPK</sequence>
<evidence type="ECO:0000259" key="2">
    <source>
        <dbReference type="Pfam" id="PF15084"/>
    </source>
</evidence>
<evidence type="ECO:0000256" key="1">
    <source>
        <dbReference type="SAM" id="MobiDB-lite"/>
    </source>
</evidence>
<feature type="compositionally biased region" description="Polar residues" evidence="1">
    <location>
        <begin position="396"/>
        <end position="405"/>
    </location>
</feature>
<feature type="compositionally biased region" description="Basic and acidic residues" evidence="1">
    <location>
        <begin position="20"/>
        <end position="39"/>
    </location>
</feature>
<reference evidence="4" key="1">
    <citation type="submission" date="2025-08" db="UniProtKB">
        <authorList>
            <consortium name="RefSeq"/>
        </authorList>
    </citation>
    <scope>IDENTIFICATION</scope>
    <source>
        <tissue evidence="4">Gonads</tissue>
    </source>
</reference>
<dbReference type="KEGG" id="lak:112041748"/>
<gene>
    <name evidence="4" type="primary">LOC112041748</name>
</gene>
<proteinExistence type="predicted"/>
<feature type="non-terminal residue" evidence="4">
    <location>
        <position position="492"/>
    </location>
</feature>
<dbReference type="InParanoid" id="A0A2R2MLL6"/>
<dbReference type="GeneID" id="112041748"/>
<evidence type="ECO:0000313" key="3">
    <source>
        <dbReference type="Proteomes" id="UP000085678"/>
    </source>
</evidence>
<feature type="compositionally biased region" description="Low complexity" evidence="1">
    <location>
        <begin position="411"/>
        <end position="427"/>
    </location>
</feature>
<protein>
    <submittedName>
        <fullName evidence="4">Uncharacterized protein LOC112041748</fullName>
    </submittedName>
</protein>
<feature type="compositionally biased region" description="Polar residues" evidence="1">
    <location>
        <begin position="161"/>
        <end position="171"/>
    </location>
</feature>
<dbReference type="Pfam" id="PF15084">
    <property type="entry name" value="DUF4550"/>
    <property type="match status" value="1"/>
</dbReference>
<feature type="region of interest" description="Disordered" evidence="1">
    <location>
        <begin position="355"/>
        <end position="492"/>
    </location>
</feature>
<organism evidence="3 4">
    <name type="scientific">Lingula anatina</name>
    <name type="common">Brachiopod</name>
    <name type="synonym">Lingula unguis</name>
    <dbReference type="NCBI Taxonomy" id="7574"/>
    <lineage>
        <taxon>Eukaryota</taxon>
        <taxon>Metazoa</taxon>
        <taxon>Spiralia</taxon>
        <taxon>Lophotrochozoa</taxon>
        <taxon>Brachiopoda</taxon>
        <taxon>Linguliformea</taxon>
        <taxon>Lingulata</taxon>
        <taxon>Lingulida</taxon>
        <taxon>Linguloidea</taxon>
        <taxon>Lingulidae</taxon>
        <taxon>Lingula</taxon>
    </lineage>
</organism>
<dbReference type="Proteomes" id="UP000085678">
    <property type="component" value="Unplaced"/>
</dbReference>
<feature type="region of interest" description="Disordered" evidence="1">
    <location>
        <begin position="60"/>
        <end position="140"/>
    </location>
</feature>
<dbReference type="STRING" id="7574.A0A2R2MLL6"/>
<feature type="compositionally biased region" description="Basic residues" evidence="1">
    <location>
        <begin position="470"/>
        <end position="481"/>
    </location>
</feature>
<dbReference type="PANTHER" id="PTHR33667">
    <property type="entry name" value="SI:DKEY-57N24.6"/>
    <property type="match status" value="1"/>
</dbReference>
<dbReference type="AlphaFoldDB" id="A0A2R2MLL6"/>
<feature type="compositionally biased region" description="Basic and acidic residues" evidence="1">
    <location>
        <begin position="355"/>
        <end position="374"/>
    </location>
</feature>
<dbReference type="PANTHER" id="PTHR33667:SF7">
    <property type="entry name" value="RIKEN CDNA 1810020O05 GENE"/>
    <property type="match status" value="1"/>
</dbReference>
<name>A0A2R2MLL6_LINAN</name>
<feature type="region of interest" description="Disordered" evidence="1">
    <location>
        <begin position="153"/>
        <end position="178"/>
    </location>
</feature>
<keyword evidence="3" id="KW-1185">Reference proteome</keyword>
<feature type="region of interest" description="Disordered" evidence="1">
    <location>
        <begin position="1"/>
        <end position="48"/>
    </location>
</feature>
<dbReference type="OrthoDB" id="188352at2759"/>
<feature type="compositionally biased region" description="Acidic residues" evidence="1">
    <location>
        <begin position="1"/>
        <end position="13"/>
    </location>
</feature>